<feature type="compositionally biased region" description="Basic and acidic residues" evidence="1">
    <location>
        <begin position="602"/>
        <end position="622"/>
    </location>
</feature>
<sequence>MKKTNFIFENYDNEPDDSIVINITMLRKDAEGCGVVFDCNELRDIFAENDNVEVTGSSFTNENGDKQIYMYIKGMHKDEVSDILNDFIFDSLEDSEVDPMDFNNAEEYLVNPEDICEECENTNDLNENVIDDIPSEYNDEDYIVDCNKAIDIYISELKKNDIAFEKGLDFETAKDIAICILEDETNQDKVEHVAILLQSIYDEKINDLHDLSEKKKGCCPPKKVLNENIDIVLNDINKNNKLTAKVTNALNENKPYLHGNVKVNGKYFKDLSTIELASMKRSILIDKKALSESLSNSMDNTALYEHTKKELNLKNMLLNYIEEELTYRMTRNSCLKKLNEDGTISDEELANLFGPGQGEEAEDKKSDNEETDDKKSDNEDNKTDEKDSKETNSEDNKNEESSDNNSEDTDDENTEEIELSRIEITLKTPEACIDLKKACIDADIPESAIELEGVDDEAFEDNNENSEESETDNNEENSEENSESNEENSENKDEETNNDSKNESIHYSNIAKLFEDEETPANDENQSDEENANDEKSDDEEEKSDDNEEEKYKLILIDTDYTKNLADVLNDLYGISTEEFEEMIGGTIISNDNSDDNSENTEDNKEDNKEDKEDKEDDKKSDDDDDIDPAELFKGL</sequence>
<name>A0ABZ0Z583_9CAUD</name>
<feature type="compositionally biased region" description="Basic and acidic residues" evidence="1">
    <location>
        <begin position="362"/>
        <end position="400"/>
    </location>
</feature>
<feature type="region of interest" description="Disordered" evidence="1">
    <location>
        <begin position="346"/>
        <end position="430"/>
    </location>
</feature>
<keyword evidence="3" id="KW-1185">Reference proteome</keyword>
<feature type="compositionally biased region" description="Acidic residues" evidence="1">
    <location>
        <begin position="452"/>
        <end position="488"/>
    </location>
</feature>
<proteinExistence type="predicted"/>
<organism evidence="2 3">
    <name type="scientific">phage Lak_Megaphage_Sonny</name>
    <dbReference type="NCBI Taxonomy" id="3109229"/>
    <lineage>
        <taxon>Viruses</taxon>
        <taxon>Duplodnaviria</taxon>
        <taxon>Heunggongvirae</taxon>
        <taxon>Uroviricota</taxon>
        <taxon>Caudoviricetes</taxon>
        <taxon>Caudoviricetes code 15 clade</taxon>
    </lineage>
</organism>
<dbReference type="EMBL" id="OR769223">
    <property type="protein sequence ID" value="WQJ53627.1"/>
    <property type="molecule type" value="Genomic_DNA"/>
</dbReference>
<feature type="compositionally biased region" description="Acidic residues" evidence="1">
    <location>
        <begin position="401"/>
        <end position="417"/>
    </location>
</feature>
<feature type="compositionally biased region" description="Acidic residues" evidence="1">
    <location>
        <begin position="515"/>
        <end position="549"/>
    </location>
</feature>
<protein>
    <submittedName>
        <fullName evidence="2">Uncharacterized protein</fullName>
    </submittedName>
</protein>
<feature type="compositionally biased region" description="Basic and acidic residues" evidence="1">
    <location>
        <begin position="489"/>
        <end position="504"/>
    </location>
</feature>
<accession>A0ABZ0Z583</accession>
<dbReference type="Proteomes" id="UP001358193">
    <property type="component" value="Segment"/>
</dbReference>
<feature type="region of interest" description="Disordered" evidence="1">
    <location>
        <begin position="586"/>
        <end position="636"/>
    </location>
</feature>
<evidence type="ECO:0000256" key="1">
    <source>
        <dbReference type="SAM" id="MobiDB-lite"/>
    </source>
</evidence>
<feature type="region of interest" description="Disordered" evidence="1">
    <location>
        <begin position="448"/>
        <end position="551"/>
    </location>
</feature>
<reference evidence="2 3" key="1">
    <citation type="submission" date="2023-11" db="EMBL/GenBank/DDBJ databases">
        <authorList>
            <person name="Cook R."/>
            <person name="Crisci M."/>
            <person name="Pye H."/>
            <person name="Adriaenssens E."/>
            <person name="Santini J."/>
        </authorList>
    </citation>
    <scope>NUCLEOTIDE SEQUENCE [LARGE SCALE GENOMIC DNA]</scope>
    <source>
        <strain evidence="2">Lak_Megaphage_Sonny</strain>
    </source>
</reference>
<evidence type="ECO:0000313" key="3">
    <source>
        <dbReference type="Proteomes" id="UP001358193"/>
    </source>
</evidence>
<evidence type="ECO:0000313" key="2">
    <source>
        <dbReference type="EMBL" id="WQJ53627.1"/>
    </source>
</evidence>